<keyword evidence="2" id="KW-0472">Membrane</keyword>
<gene>
    <name evidence="4" type="ORF">KTA_42800</name>
</gene>
<feature type="transmembrane region" description="Helical" evidence="2">
    <location>
        <begin position="135"/>
        <end position="158"/>
    </location>
</feature>
<keyword evidence="2" id="KW-1133">Transmembrane helix</keyword>
<reference evidence="4" key="1">
    <citation type="submission" date="2018-12" db="EMBL/GenBank/DDBJ databases">
        <title>Novel natural products biosynthetic potential of the class Ktedonobacteria.</title>
        <authorList>
            <person name="Zheng Y."/>
            <person name="Saitou A."/>
            <person name="Wang C.M."/>
            <person name="Toyoda A."/>
            <person name="Minakuchi Y."/>
            <person name="Sekiguchi Y."/>
            <person name="Ueda K."/>
            <person name="Takano H."/>
            <person name="Sakai Y."/>
            <person name="Yokota A."/>
            <person name="Yabe S."/>
        </authorList>
    </citation>
    <scope>NUCLEOTIDE SEQUENCE</scope>
    <source>
        <strain evidence="4">A3-2</strain>
    </source>
</reference>
<dbReference type="Pfam" id="PF06439">
    <property type="entry name" value="3keto-disac_hyd"/>
    <property type="match status" value="1"/>
</dbReference>
<dbReference type="EMBL" id="AP019377">
    <property type="protein sequence ID" value="BBH96081.1"/>
    <property type="molecule type" value="Genomic_DNA"/>
</dbReference>
<feature type="domain" description="3-keto-alpha-glucoside-1,2-lyase/3-keto-2-hydroxy-glucal hydratase" evidence="3">
    <location>
        <begin position="209"/>
        <end position="357"/>
    </location>
</feature>
<feature type="compositionally biased region" description="Polar residues" evidence="1">
    <location>
        <begin position="21"/>
        <end position="30"/>
    </location>
</feature>
<feature type="region of interest" description="Disordered" evidence="1">
    <location>
        <begin position="21"/>
        <end position="130"/>
    </location>
</feature>
<evidence type="ECO:0000256" key="1">
    <source>
        <dbReference type="SAM" id="MobiDB-lite"/>
    </source>
</evidence>
<accession>A0A455T9G0</accession>
<dbReference type="AlphaFoldDB" id="A0A455T9G0"/>
<dbReference type="InterPro" id="IPR010496">
    <property type="entry name" value="AL/BT2_dom"/>
</dbReference>
<name>A0A455T9G0_9CHLR</name>
<feature type="region of interest" description="Disordered" evidence="1">
    <location>
        <begin position="161"/>
        <end position="181"/>
    </location>
</feature>
<dbReference type="Gene3D" id="2.60.120.560">
    <property type="entry name" value="Exo-inulinase, domain 1"/>
    <property type="match status" value="1"/>
</dbReference>
<feature type="compositionally biased region" description="Pro residues" evidence="1">
    <location>
        <begin position="117"/>
        <end position="127"/>
    </location>
</feature>
<proteinExistence type="predicted"/>
<organism evidence="4">
    <name type="scientific">Thermogemmatispora argillosa</name>
    <dbReference type="NCBI Taxonomy" id="2045280"/>
    <lineage>
        <taxon>Bacteria</taxon>
        <taxon>Bacillati</taxon>
        <taxon>Chloroflexota</taxon>
        <taxon>Ktedonobacteria</taxon>
        <taxon>Thermogemmatisporales</taxon>
        <taxon>Thermogemmatisporaceae</taxon>
        <taxon>Thermogemmatispora</taxon>
    </lineage>
</organism>
<keyword evidence="2" id="KW-0812">Transmembrane</keyword>
<evidence type="ECO:0000259" key="3">
    <source>
        <dbReference type="Pfam" id="PF06439"/>
    </source>
</evidence>
<sequence>MPLAPNEVYCSNCGYYNAPAGNQPTLSSSGAPWGEGAGGYPPTTYGQPYSGGGGASQWGQSVTPVPTPPPPASPGYYGGPVSSTPPPPGYTYPEQGGSSYAPPAPGGYPQAGSYQVPPLPPVQPQPPERPRGRNLGLLALVAVVVLVLVLGGIGVFALTHRGGGTTGTLTPTPAQSTSSPTAAPLFSDTFTNNNHGWDLTSVPGRYSVKLGNGQLLLEEDNNRILPEFVPGKTFDDFRLDVDATITKGTQENSGFGVYIRASANQNTELATYYRFAMYGDSTYAIFKGVVDSSGQPLDDQKLVGYLSTTALKPIGQVNHIEIVAKGSTMTLSVNGQTLNSITDSSYKSGSIALYVSNLPDTPKGVIVAFSNLAIYPAP</sequence>
<protein>
    <recommendedName>
        <fullName evidence="3">3-keto-alpha-glucoside-1,2-lyase/3-keto-2-hydroxy-glucal hydratase domain-containing protein</fullName>
    </recommendedName>
</protein>
<dbReference type="GO" id="GO:0016787">
    <property type="term" value="F:hydrolase activity"/>
    <property type="evidence" value="ECO:0007669"/>
    <property type="project" value="InterPro"/>
</dbReference>
<feature type="compositionally biased region" description="Low complexity" evidence="1">
    <location>
        <begin position="91"/>
        <end position="116"/>
    </location>
</feature>
<evidence type="ECO:0000313" key="4">
    <source>
        <dbReference type="EMBL" id="BBH96081.1"/>
    </source>
</evidence>
<evidence type="ECO:0000256" key="2">
    <source>
        <dbReference type="SAM" id="Phobius"/>
    </source>
</evidence>
<feature type="compositionally biased region" description="Low complexity" evidence="1">
    <location>
        <begin position="167"/>
        <end position="181"/>
    </location>
</feature>